<dbReference type="AlphaFoldDB" id="A0A7Y3W4W8"/>
<evidence type="ECO:0000313" key="11">
    <source>
        <dbReference type="Proteomes" id="UP000536835"/>
    </source>
</evidence>
<comment type="similarity">
    <text evidence="2 8">Belongs to the PhoU family.</text>
</comment>
<dbReference type="FunFam" id="1.20.58.220:FF:000004">
    <property type="entry name" value="Phosphate-specific transport system accessory protein PhoU"/>
    <property type="match status" value="1"/>
</dbReference>
<keyword evidence="11" id="KW-1185">Reference proteome</keyword>
<keyword evidence="5 8" id="KW-0963">Cytoplasm</keyword>
<evidence type="ECO:0000256" key="7">
    <source>
        <dbReference type="ARBA" id="ARBA00056181"/>
    </source>
</evidence>
<dbReference type="SUPFAM" id="SSF109755">
    <property type="entry name" value="PhoU-like"/>
    <property type="match status" value="1"/>
</dbReference>
<evidence type="ECO:0000256" key="6">
    <source>
        <dbReference type="ARBA" id="ARBA00022592"/>
    </source>
</evidence>
<comment type="caution">
    <text evidence="10">The sequence shown here is derived from an EMBL/GenBank/DDBJ whole genome shotgun (WGS) entry which is preliminary data.</text>
</comment>
<keyword evidence="4 8" id="KW-0813">Transport</keyword>
<dbReference type="EMBL" id="JABFCX010000002">
    <property type="protein sequence ID" value="NNU15999.1"/>
    <property type="molecule type" value="Genomic_DNA"/>
</dbReference>
<keyword evidence="6 8" id="KW-0592">Phosphate transport</keyword>
<evidence type="ECO:0000256" key="1">
    <source>
        <dbReference type="ARBA" id="ARBA00004496"/>
    </source>
</evidence>
<evidence type="ECO:0000256" key="5">
    <source>
        <dbReference type="ARBA" id="ARBA00022490"/>
    </source>
</evidence>
<dbReference type="NCBIfam" id="TIGR02135">
    <property type="entry name" value="phoU_full"/>
    <property type="match status" value="1"/>
</dbReference>
<dbReference type="PANTHER" id="PTHR42930">
    <property type="entry name" value="PHOSPHATE-SPECIFIC TRANSPORT SYSTEM ACCESSORY PROTEIN PHOU"/>
    <property type="match status" value="1"/>
</dbReference>
<dbReference type="GO" id="GO:0005737">
    <property type="term" value="C:cytoplasm"/>
    <property type="evidence" value="ECO:0007669"/>
    <property type="project" value="UniProtKB-SubCell"/>
</dbReference>
<proteinExistence type="inferred from homology"/>
<dbReference type="Proteomes" id="UP000536835">
    <property type="component" value="Unassembled WGS sequence"/>
</dbReference>
<dbReference type="RefSeq" id="WP_173197875.1">
    <property type="nucleotide sequence ID" value="NZ_JABFCX010000002.1"/>
</dbReference>
<dbReference type="PIRSF" id="PIRSF003107">
    <property type="entry name" value="PhoU"/>
    <property type="match status" value="1"/>
</dbReference>
<name>A0A7Y3W4W8_9PROT</name>
<organism evidence="10 11">
    <name type="scientific">Parvularcula mediterranea</name>
    <dbReference type="NCBI Taxonomy" id="2732508"/>
    <lineage>
        <taxon>Bacteria</taxon>
        <taxon>Pseudomonadati</taxon>
        <taxon>Pseudomonadota</taxon>
        <taxon>Alphaproteobacteria</taxon>
        <taxon>Parvularculales</taxon>
        <taxon>Parvularculaceae</taxon>
        <taxon>Parvularcula</taxon>
    </lineage>
</organism>
<dbReference type="InterPro" id="IPR026022">
    <property type="entry name" value="PhoU_dom"/>
</dbReference>
<dbReference type="InterPro" id="IPR028366">
    <property type="entry name" value="PhoU"/>
</dbReference>
<accession>A0A7Y3W4W8</accession>
<dbReference type="InterPro" id="IPR038078">
    <property type="entry name" value="PhoU-like_sf"/>
</dbReference>
<evidence type="ECO:0000256" key="2">
    <source>
        <dbReference type="ARBA" id="ARBA00008107"/>
    </source>
</evidence>
<feature type="domain" description="PhoU" evidence="9">
    <location>
        <begin position="21"/>
        <end position="107"/>
    </location>
</feature>
<evidence type="ECO:0000256" key="4">
    <source>
        <dbReference type="ARBA" id="ARBA00022448"/>
    </source>
</evidence>
<evidence type="ECO:0000256" key="8">
    <source>
        <dbReference type="PIRNR" id="PIRNR003107"/>
    </source>
</evidence>
<evidence type="ECO:0000256" key="3">
    <source>
        <dbReference type="ARBA" id="ARBA00011738"/>
    </source>
</evidence>
<comment type="subcellular location">
    <subcellularLocation>
        <location evidence="1 8">Cytoplasm</location>
    </subcellularLocation>
</comment>
<reference evidence="10 11" key="1">
    <citation type="submission" date="2020-05" db="EMBL/GenBank/DDBJ databases">
        <title>Parvularcula mediterraneae sp. nov., isolated from polypropylene straw from shallow seawater of the seashore of Laganas in Zakynthos island, Greece.</title>
        <authorList>
            <person name="Szabo I."/>
            <person name="Al-Omari J."/>
            <person name="Rado J."/>
            <person name="Szerdahelyi G.S."/>
        </authorList>
    </citation>
    <scope>NUCLEOTIDE SEQUENCE [LARGE SCALE GENOMIC DNA]</scope>
    <source>
        <strain evidence="10 11">ZS-1/3</strain>
    </source>
</reference>
<dbReference type="Pfam" id="PF01895">
    <property type="entry name" value="PhoU"/>
    <property type="match status" value="2"/>
</dbReference>
<dbReference type="GO" id="GO:0006817">
    <property type="term" value="P:phosphate ion transport"/>
    <property type="evidence" value="ECO:0007669"/>
    <property type="project" value="UniProtKB-KW"/>
</dbReference>
<evidence type="ECO:0000259" key="9">
    <source>
        <dbReference type="Pfam" id="PF01895"/>
    </source>
</evidence>
<dbReference type="PANTHER" id="PTHR42930:SF3">
    <property type="entry name" value="PHOSPHATE-SPECIFIC TRANSPORT SYSTEM ACCESSORY PROTEIN PHOU"/>
    <property type="match status" value="1"/>
</dbReference>
<dbReference type="GO" id="GO:0045936">
    <property type="term" value="P:negative regulation of phosphate metabolic process"/>
    <property type="evidence" value="ECO:0007669"/>
    <property type="project" value="InterPro"/>
</dbReference>
<sequence length="237" mass="26476">MPFGILKQHADRLDKLEVALATMGGMVEQQLTDALTAFEQRDAGLAKTVGARDAETDRQERQIEELVAELFHERRRNPGEIRRMMAAVRIASEMERIGDLSKNIARRSIIIADSDLQGEHSKHAGVVRMGRIALRQFSEALDALFRRNADAARAVRNADDQVDDIYNSVFRELLTLMNRMPGTASTGTHLIFVAKNFERIGDHATNIAERVHYALTGEQLPAERVKTDVTSTLIAAE</sequence>
<protein>
    <recommendedName>
        <fullName evidence="8">Phosphate-specific transport system accessory protein PhoU</fullName>
    </recommendedName>
</protein>
<evidence type="ECO:0000313" key="10">
    <source>
        <dbReference type="EMBL" id="NNU15999.1"/>
    </source>
</evidence>
<comment type="function">
    <text evidence="7 8">Plays a role in the regulation of phosphate uptake.</text>
</comment>
<dbReference type="Gene3D" id="1.20.58.220">
    <property type="entry name" value="Phosphate transport system protein phou homolog 2, domain 2"/>
    <property type="match status" value="2"/>
</dbReference>
<gene>
    <name evidence="10" type="primary">phoU</name>
    <name evidence="10" type="ORF">HK107_06655</name>
</gene>
<dbReference type="GO" id="GO:0030643">
    <property type="term" value="P:intracellular phosphate ion homeostasis"/>
    <property type="evidence" value="ECO:0007669"/>
    <property type="project" value="InterPro"/>
</dbReference>
<feature type="domain" description="PhoU" evidence="9">
    <location>
        <begin position="127"/>
        <end position="211"/>
    </location>
</feature>
<comment type="subunit">
    <text evidence="3 8">Homodimer.</text>
</comment>